<proteinExistence type="predicted"/>
<reference evidence="1" key="1">
    <citation type="submission" date="2021-06" db="EMBL/GenBank/DDBJ databases">
        <authorList>
            <person name="Kallberg Y."/>
            <person name="Tangrot J."/>
            <person name="Rosling A."/>
        </authorList>
    </citation>
    <scope>NUCLEOTIDE SEQUENCE</scope>
    <source>
        <strain evidence="1">MA453B</strain>
    </source>
</reference>
<name>A0A9N8YXT4_9GLOM</name>
<accession>A0A9N8YXT4</accession>
<dbReference type="OrthoDB" id="2409657at2759"/>
<dbReference type="Proteomes" id="UP000789405">
    <property type="component" value="Unassembled WGS sequence"/>
</dbReference>
<protein>
    <submittedName>
        <fullName evidence="1">10404_t:CDS:1</fullName>
    </submittedName>
</protein>
<organism evidence="1 2">
    <name type="scientific">Dentiscutata erythropus</name>
    <dbReference type="NCBI Taxonomy" id="1348616"/>
    <lineage>
        <taxon>Eukaryota</taxon>
        <taxon>Fungi</taxon>
        <taxon>Fungi incertae sedis</taxon>
        <taxon>Mucoromycota</taxon>
        <taxon>Glomeromycotina</taxon>
        <taxon>Glomeromycetes</taxon>
        <taxon>Diversisporales</taxon>
        <taxon>Gigasporaceae</taxon>
        <taxon>Dentiscutata</taxon>
    </lineage>
</organism>
<keyword evidence="2" id="KW-1185">Reference proteome</keyword>
<gene>
    <name evidence="1" type="ORF">DERYTH_LOCUS630</name>
</gene>
<sequence>MYKAQWREKLAKNKNGDPPNDEHFSLIEIIYRLPRTEIFNPCQDARKIYPHQNKRRSKGDPRPMNSFMILTLVVRKVADSLNVDLGDGRSCIRICQLMRWGASKDEWGIYLSLQKEFRKIHSRFYPTYDYRKKPQVADTKEFVVVNSDDYKAEYFLTESRNNKKIASPTVSSSSWLSNVSNGRMTTNLPGMSMNISYQAIPSPQDTSFSTYNDNLDFISQLSSPENFSPCLSPVSQVSSFIVSNSPSGSHEGIVPSSSTVVVPQVSPRNTIISSSPPITQISGQDIIPSSPSVTQVDTQNYIVPSIPRLSLPQSFYTYPTDAHFLERHYQNMSLPTIAVNCPTDNLTQANKFDFQTNKQIDKHNQGS</sequence>
<evidence type="ECO:0000313" key="1">
    <source>
        <dbReference type="EMBL" id="CAG8453270.1"/>
    </source>
</evidence>
<evidence type="ECO:0000313" key="2">
    <source>
        <dbReference type="Proteomes" id="UP000789405"/>
    </source>
</evidence>
<dbReference type="EMBL" id="CAJVPY010000147">
    <property type="protein sequence ID" value="CAG8453270.1"/>
    <property type="molecule type" value="Genomic_DNA"/>
</dbReference>
<comment type="caution">
    <text evidence="1">The sequence shown here is derived from an EMBL/GenBank/DDBJ whole genome shotgun (WGS) entry which is preliminary data.</text>
</comment>
<dbReference type="AlphaFoldDB" id="A0A9N8YXT4"/>